<accession>W0DM93</accession>
<keyword evidence="5 6" id="KW-0472">Membrane</keyword>
<comment type="subcellular location">
    <subcellularLocation>
        <location evidence="1">Cell membrane</location>
        <topology evidence="1">Multi-pass membrane protein</topology>
    </subcellularLocation>
</comment>
<organism evidence="9 10">
    <name type="scientific">Thioalkalivibrio paradoxus ARh 1</name>
    <dbReference type="NCBI Taxonomy" id="713585"/>
    <lineage>
        <taxon>Bacteria</taxon>
        <taxon>Pseudomonadati</taxon>
        <taxon>Pseudomonadota</taxon>
        <taxon>Gammaproteobacteria</taxon>
        <taxon>Chromatiales</taxon>
        <taxon>Ectothiorhodospiraceae</taxon>
        <taxon>Thioalkalivibrio</taxon>
    </lineage>
</organism>
<dbReference type="InterPro" id="IPR003838">
    <property type="entry name" value="ABC3_permease_C"/>
</dbReference>
<feature type="transmembrane region" description="Helical" evidence="6">
    <location>
        <begin position="383"/>
        <end position="402"/>
    </location>
</feature>
<dbReference type="PANTHER" id="PTHR43738">
    <property type="entry name" value="ABC TRANSPORTER, MEMBRANE PROTEIN"/>
    <property type="match status" value="1"/>
</dbReference>
<sequence>MAVFRLALHSLRNRWVTASLTLVAITFAVALLLAVEKVRTEVRASFANTISGTDLIVGARGGSIQLLLYSVFRIGSATNNISWESYQEIREHPRIAWTIPVSLGDSYQGYPVMGTSLDYFRHYRFGRNQALRLSEGEPFDGVFEAVLGAEVAERLGYELGESIIVAHGTGPVTFVDHDDKPFTVVGILERTGTPVDRTVHISLEGMEAIHVDWRGGAPPPPGRAMSPEEVLGMDLTPDSITAVLVGLDARAATFQVQRYVNSYRAEPLLAILPGVALHELWSLMGVAEQALLLVSVFVVFVGLIGMLAVMLAGLNERRREMAILRSVGARPHQIFLLLVSETVFLAAAGIALGLGILYLGLAIAQPIVQAQFGIWLAITPPSAHDWVLLSVFLGAAFLTSLVPAYRAYHNSLADGLVPKN</sequence>
<name>W0DM93_9GAMM</name>
<evidence type="ECO:0000256" key="1">
    <source>
        <dbReference type="ARBA" id="ARBA00004651"/>
    </source>
</evidence>
<dbReference type="InterPro" id="IPR051125">
    <property type="entry name" value="ABC-4/HrtB_transporter"/>
</dbReference>
<evidence type="ECO:0000259" key="7">
    <source>
        <dbReference type="Pfam" id="PF02687"/>
    </source>
</evidence>
<keyword evidence="3 6" id="KW-0812">Transmembrane</keyword>
<feature type="domain" description="ABC3 transporter permease C-terminal" evidence="7">
    <location>
        <begin position="293"/>
        <end position="410"/>
    </location>
</feature>
<dbReference type="Proteomes" id="UP000005289">
    <property type="component" value="Chromosome"/>
</dbReference>
<evidence type="ECO:0000256" key="3">
    <source>
        <dbReference type="ARBA" id="ARBA00022692"/>
    </source>
</evidence>
<evidence type="ECO:0000256" key="4">
    <source>
        <dbReference type="ARBA" id="ARBA00022989"/>
    </source>
</evidence>
<evidence type="ECO:0000256" key="6">
    <source>
        <dbReference type="SAM" id="Phobius"/>
    </source>
</evidence>
<dbReference type="EMBL" id="CP007029">
    <property type="protein sequence ID" value="AHE99679.1"/>
    <property type="molecule type" value="Genomic_DNA"/>
</dbReference>
<dbReference type="STRING" id="713585.THITH_16805"/>
<feature type="domain" description="MacB-like periplasmic core" evidence="8">
    <location>
        <begin position="20"/>
        <end position="208"/>
    </location>
</feature>
<dbReference type="PANTHER" id="PTHR43738:SF2">
    <property type="entry name" value="ABC TRANSPORTER PERMEASE"/>
    <property type="match status" value="1"/>
</dbReference>
<dbReference type="OrthoDB" id="9784014at2"/>
<reference evidence="9 10" key="1">
    <citation type="submission" date="2013-12" db="EMBL/GenBank/DDBJ databases">
        <authorList>
            <consortium name="DOE Joint Genome Institute"/>
            <person name="Muyzer G."/>
            <person name="Huntemann M."/>
            <person name="Han J."/>
            <person name="Chen A."/>
            <person name="Kyrpides N."/>
            <person name="Mavromatis K."/>
            <person name="Markowitz V."/>
            <person name="Palaniappan K."/>
            <person name="Ivanova N."/>
            <person name="Schaumberg A."/>
            <person name="Pati A."/>
            <person name="Liolios K."/>
            <person name="Nordberg H.P."/>
            <person name="Cantor M.N."/>
            <person name="Hua S.X."/>
            <person name="Woyke T."/>
        </authorList>
    </citation>
    <scope>NUCLEOTIDE SEQUENCE [LARGE SCALE GENOMIC DNA]</scope>
    <source>
        <strain evidence="9 10">ARh 1</strain>
    </source>
</reference>
<dbReference type="GO" id="GO:0005886">
    <property type="term" value="C:plasma membrane"/>
    <property type="evidence" value="ECO:0007669"/>
    <property type="project" value="UniProtKB-SubCell"/>
</dbReference>
<feature type="transmembrane region" description="Helical" evidence="6">
    <location>
        <begin position="290"/>
        <end position="314"/>
    </location>
</feature>
<evidence type="ECO:0000259" key="8">
    <source>
        <dbReference type="Pfam" id="PF12704"/>
    </source>
</evidence>
<feature type="transmembrane region" description="Helical" evidence="6">
    <location>
        <begin position="335"/>
        <end position="363"/>
    </location>
</feature>
<dbReference type="InterPro" id="IPR025857">
    <property type="entry name" value="MacB_PCD"/>
</dbReference>
<protein>
    <submittedName>
        <fullName evidence="9">Peptide ABC transporter permease</fullName>
    </submittedName>
</protein>
<evidence type="ECO:0000313" key="10">
    <source>
        <dbReference type="Proteomes" id="UP000005289"/>
    </source>
</evidence>
<evidence type="ECO:0000256" key="5">
    <source>
        <dbReference type="ARBA" id="ARBA00023136"/>
    </source>
</evidence>
<dbReference type="Pfam" id="PF02687">
    <property type="entry name" value="FtsX"/>
    <property type="match status" value="1"/>
</dbReference>
<gene>
    <name evidence="9" type="ORF">THITH_16805</name>
</gene>
<dbReference type="KEGG" id="tti:THITH_16805"/>
<keyword evidence="10" id="KW-1185">Reference proteome</keyword>
<feature type="transmembrane region" description="Helical" evidence="6">
    <location>
        <begin position="15"/>
        <end position="35"/>
    </location>
</feature>
<keyword evidence="4 6" id="KW-1133">Transmembrane helix</keyword>
<dbReference type="AlphaFoldDB" id="W0DM93"/>
<dbReference type="RefSeq" id="WP_006746731.1">
    <property type="nucleotide sequence ID" value="NZ_CP007029.1"/>
</dbReference>
<proteinExistence type="predicted"/>
<evidence type="ECO:0000256" key="2">
    <source>
        <dbReference type="ARBA" id="ARBA00022475"/>
    </source>
</evidence>
<keyword evidence="2" id="KW-1003">Cell membrane</keyword>
<evidence type="ECO:0000313" key="9">
    <source>
        <dbReference type="EMBL" id="AHE99679.1"/>
    </source>
</evidence>
<dbReference type="Pfam" id="PF12704">
    <property type="entry name" value="MacB_PCD"/>
    <property type="match status" value="1"/>
</dbReference>
<dbReference type="HOGENOM" id="CLU_035316_1_0_6"/>
<feature type="transmembrane region" description="Helical" evidence="6">
    <location>
        <begin position="267"/>
        <end position="284"/>
    </location>
</feature>